<evidence type="ECO:0000313" key="2">
    <source>
        <dbReference type="Proteomes" id="UP000177025"/>
    </source>
</evidence>
<comment type="caution">
    <text evidence="1">The sequence shown here is derived from an EMBL/GenBank/DDBJ whole genome shotgun (WGS) entry which is preliminary data.</text>
</comment>
<sequence>MIIVLLFALFESGLFPENFFTEDQFNPALIRNKPAVLSFCAGTRFSMSELREYEIHLQSGSYSIGLNSLGSELYRENDLNGSFNVLIYDLISAGLGLHVLNCWISGNSNRFNYSLRAGSAGQLGPLLLSGWINNINQPRFSSGDRLPVTYSVRADYTLENRIVFSLAVRSIAGNLLFYNTGIKSRFFNLVEIGFGLNTDPVLIEFVGCFRLGRLSLVYQGSSHYDLGLSHTFGAMFQL</sequence>
<dbReference type="EMBL" id="MEUM01000060">
    <property type="protein sequence ID" value="OGC42572.1"/>
    <property type="molecule type" value="Genomic_DNA"/>
</dbReference>
<evidence type="ECO:0000313" key="1">
    <source>
        <dbReference type="EMBL" id="OGC42572.1"/>
    </source>
</evidence>
<proteinExistence type="predicted"/>
<reference evidence="1 2" key="1">
    <citation type="journal article" date="2016" name="Nat. Commun.">
        <title>Thousands of microbial genomes shed light on interconnected biogeochemical processes in an aquifer system.</title>
        <authorList>
            <person name="Anantharaman K."/>
            <person name="Brown C.T."/>
            <person name="Hug L.A."/>
            <person name="Sharon I."/>
            <person name="Castelle C.J."/>
            <person name="Probst A.J."/>
            <person name="Thomas B.C."/>
            <person name="Singh A."/>
            <person name="Wilkins M.J."/>
            <person name="Karaoz U."/>
            <person name="Brodie E.L."/>
            <person name="Williams K.H."/>
            <person name="Hubbard S.S."/>
            <person name="Banfield J.F."/>
        </authorList>
    </citation>
    <scope>NUCLEOTIDE SEQUENCE [LARGE SCALE GENOMIC DNA]</scope>
</reference>
<dbReference type="AlphaFoldDB" id="A0A1F4UCD2"/>
<evidence type="ECO:0008006" key="3">
    <source>
        <dbReference type="Google" id="ProtNLM"/>
    </source>
</evidence>
<protein>
    <recommendedName>
        <fullName evidence="3">Outer membrane protein beta-barrel domain-containing protein</fullName>
    </recommendedName>
</protein>
<name>A0A1F4UCD2_UNCW3</name>
<dbReference type="Proteomes" id="UP000177025">
    <property type="component" value="Unassembled WGS sequence"/>
</dbReference>
<organism evidence="1 2">
    <name type="scientific">candidate division WOR-3 bacterium RBG_13_43_14</name>
    <dbReference type="NCBI Taxonomy" id="1802590"/>
    <lineage>
        <taxon>Bacteria</taxon>
        <taxon>Bacteria division WOR-3</taxon>
    </lineage>
</organism>
<accession>A0A1F4UCD2</accession>
<gene>
    <name evidence="1" type="ORF">A2Y85_04145</name>
</gene>